<evidence type="ECO:0000313" key="3">
    <source>
        <dbReference type="Proteomes" id="UP001153076"/>
    </source>
</evidence>
<organism evidence="2 3">
    <name type="scientific">Carnegiea gigantea</name>
    <dbReference type="NCBI Taxonomy" id="171969"/>
    <lineage>
        <taxon>Eukaryota</taxon>
        <taxon>Viridiplantae</taxon>
        <taxon>Streptophyta</taxon>
        <taxon>Embryophyta</taxon>
        <taxon>Tracheophyta</taxon>
        <taxon>Spermatophyta</taxon>
        <taxon>Magnoliopsida</taxon>
        <taxon>eudicotyledons</taxon>
        <taxon>Gunneridae</taxon>
        <taxon>Pentapetalae</taxon>
        <taxon>Caryophyllales</taxon>
        <taxon>Cactineae</taxon>
        <taxon>Cactaceae</taxon>
        <taxon>Cactoideae</taxon>
        <taxon>Echinocereeae</taxon>
        <taxon>Carnegiea</taxon>
    </lineage>
</organism>
<gene>
    <name evidence="2" type="ORF">Cgig2_017930</name>
</gene>
<comment type="caution">
    <text evidence="2">The sequence shown here is derived from an EMBL/GenBank/DDBJ whole genome shotgun (WGS) entry which is preliminary data.</text>
</comment>
<name>A0A9Q1KAF9_9CARY</name>
<keyword evidence="1" id="KW-0620">Polyamine biosynthesis</keyword>
<keyword evidence="3" id="KW-1185">Reference proteome</keyword>
<dbReference type="OrthoDB" id="2016285at2759"/>
<dbReference type="PANTHER" id="PTHR43317:SF1">
    <property type="entry name" value="THERMOSPERMINE SYNTHASE ACAULIS5"/>
    <property type="match status" value="1"/>
</dbReference>
<sequence>MALLSPSQPRVPPLNSISPIRTHPCFIHGTGTHQNFPFKTVTPPSKLRIGPNSSSATNTISEQQRGEVEKEDYLILTATRSEYNNIVILETENSKVLLLDESGNVHSILYKGKKWTNSYWDEFSSLPAIIPNGPVAIFGLGGGTVAHQLLDFWPSLIIDGWELDEILVDRARQFFGLSDLEKGNNGSGGVLRVCVGDALSPLASVEGGYAGIVVDLFADTKVLPQLEKVETWVDMKEKLMPNGRIMVNCGGASEGINGGGVNTGWEVNLVIEAMCRALGGQLVNWKKMPENESRNYLALTGPLPDLEMWSASVPEKLSSAVKLWKPSMLNRTNNNLWLGLRYMYAAHQASASSFQSQHRALLAHHHATYVYESSCSRSISPPYEEAKVTELSVVKSFNKSSSSEFLIEADFKGEEEEDEGISMALSSLQAIVISQGRSKQDARTCGIPSILT</sequence>
<evidence type="ECO:0008006" key="4">
    <source>
        <dbReference type="Google" id="ProtNLM"/>
    </source>
</evidence>
<dbReference type="PANTHER" id="PTHR43317">
    <property type="entry name" value="THERMOSPERMINE SYNTHASE ACAULIS5"/>
    <property type="match status" value="1"/>
</dbReference>
<accession>A0A9Q1KAF9</accession>
<dbReference type="Gene3D" id="3.40.50.150">
    <property type="entry name" value="Vaccinia Virus protein VP39"/>
    <property type="match status" value="1"/>
</dbReference>
<dbReference type="GO" id="GO:0010487">
    <property type="term" value="F:thermospermine synthase activity"/>
    <property type="evidence" value="ECO:0007669"/>
    <property type="project" value="TreeGrafter"/>
</dbReference>
<evidence type="ECO:0000313" key="2">
    <source>
        <dbReference type="EMBL" id="KAJ8439657.1"/>
    </source>
</evidence>
<dbReference type="Proteomes" id="UP001153076">
    <property type="component" value="Unassembled WGS sequence"/>
</dbReference>
<dbReference type="InterPro" id="IPR029063">
    <property type="entry name" value="SAM-dependent_MTases_sf"/>
</dbReference>
<dbReference type="SUPFAM" id="SSF53335">
    <property type="entry name" value="S-adenosyl-L-methionine-dependent methyltransferases"/>
    <property type="match status" value="1"/>
</dbReference>
<evidence type="ECO:0000256" key="1">
    <source>
        <dbReference type="ARBA" id="ARBA00023115"/>
    </source>
</evidence>
<dbReference type="GO" id="GO:0006596">
    <property type="term" value="P:polyamine biosynthetic process"/>
    <property type="evidence" value="ECO:0007669"/>
    <property type="project" value="UniProtKB-KW"/>
</dbReference>
<proteinExistence type="predicted"/>
<dbReference type="AlphaFoldDB" id="A0A9Q1KAF9"/>
<protein>
    <recommendedName>
        <fullName evidence="4">Spermine synthase</fullName>
    </recommendedName>
</protein>
<reference evidence="2" key="1">
    <citation type="submission" date="2022-04" db="EMBL/GenBank/DDBJ databases">
        <title>Carnegiea gigantea Genome sequencing and assembly v2.</title>
        <authorList>
            <person name="Copetti D."/>
            <person name="Sanderson M.J."/>
            <person name="Burquez A."/>
            <person name="Wojciechowski M.F."/>
        </authorList>
    </citation>
    <scope>NUCLEOTIDE SEQUENCE</scope>
    <source>
        <strain evidence="2">SGP5-SGP5p</strain>
        <tissue evidence="2">Aerial part</tissue>
    </source>
</reference>
<dbReference type="EMBL" id="JAKOGI010000212">
    <property type="protein sequence ID" value="KAJ8439657.1"/>
    <property type="molecule type" value="Genomic_DNA"/>
</dbReference>